<accession>A0ACB7XI41</accession>
<comment type="caution">
    <text evidence="1">The sequence shown here is derived from an EMBL/GenBank/DDBJ whole genome shotgun (WGS) entry which is preliminary data.</text>
</comment>
<sequence>MTLCLQSKSTPKKPRLAGCQPVRKVYYYGGARKLRSIESQDIPNEMKGIILEASAAVVSLESYAGGKMMFECSGTIIGCEHINGTYTSTILTSTTLIRSSTDSNAILDDIEVNVYLPDQKLFKGHVSAYDFHFNIATINITSDVALPTASLRPLDDSLSVDPSEILCPGDNEVASTLFQLRRHSNSFKICPGDEVVALGRYICSHGLFAALGKFSMDCCSQRFDCRELFRANCIISQSGIGGPLINRHGEVIGVNFYDSDCTPFLPINIVSKCLKQFGKKRQSRRPWLGMELTNLYLANIGKLEKIISKFNVSKGVLVEEVIKGSPAEQAGIRRGDVIVKGGNKSVQGFLEFYDFIWKKVGKSVEVGVIRESSAAHLNLKVFVDETCPEKVNKWPLRKEKVYTIKG</sequence>
<proteinExistence type="predicted"/>
<reference evidence="1 2" key="1">
    <citation type="journal article" date="2021" name="Hortic Res">
        <title>High-quality reference genome and annotation aids understanding of berry development for evergreen blueberry (Vaccinium darrowii).</title>
        <authorList>
            <person name="Yu J."/>
            <person name="Hulse-Kemp A.M."/>
            <person name="Babiker E."/>
            <person name="Staton M."/>
        </authorList>
    </citation>
    <scope>NUCLEOTIDE SEQUENCE [LARGE SCALE GENOMIC DNA]</scope>
    <source>
        <strain evidence="2">cv. NJ 8807/NJ 8810</strain>
        <tissue evidence="1">Young leaf</tissue>
    </source>
</reference>
<dbReference type="Proteomes" id="UP000828048">
    <property type="component" value="Chromosome 10"/>
</dbReference>
<evidence type="ECO:0000313" key="2">
    <source>
        <dbReference type="Proteomes" id="UP000828048"/>
    </source>
</evidence>
<keyword evidence="2" id="KW-1185">Reference proteome</keyword>
<evidence type="ECO:0000313" key="1">
    <source>
        <dbReference type="EMBL" id="KAH7840450.1"/>
    </source>
</evidence>
<gene>
    <name evidence="1" type="ORF">Vadar_017145</name>
</gene>
<dbReference type="EMBL" id="CM037160">
    <property type="protein sequence ID" value="KAH7840450.1"/>
    <property type="molecule type" value="Genomic_DNA"/>
</dbReference>
<name>A0ACB7XI41_9ERIC</name>
<protein>
    <submittedName>
        <fullName evidence="1">Uncharacterized protein</fullName>
    </submittedName>
</protein>
<organism evidence="1 2">
    <name type="scientific">Vaccinium darrowii</name>
    <dbReference type="NCBI Taxonomy" id="229202"/>
    <lineage>
        <taxon>Eukaryota</taxon>
        <taxon>Viridiplantae</taxon>
        <taxon>Streptophyta</taxon>
        <taxon>Embryophyta</taxon>
        <taxon>Tracheophyta</taxon>
        <taxon>Spermatophyta</taxon>
        <taxon>Magnoliopsida</taxon>
        <taxon>eudicotyledons</taxon>
        <taxon>Gunneridae</taxon>
        <taxon>Pentapetalae</taxon>
        <taxon>asterids</taxon>
        <taxon>Ericales</taxon>
        <taxon>Ericaceae</taxon>
        <taxon>Vaccinioideae</taxon>
        <taxon>Vaccinieae</taxon>
        <taxon>Vaccinium</taxon>
    </lineage>
</organism>